<accession>A0A8S5N8G0</accession>
<sequence>MSDKKEKEWLESEAGPKKGEMMTNGEKNKKRFDELGLVGLPASEIARRIAVRKNGDVVLCELQTPCQDCIFKCGHCIKETEEWLASEAEPGKPKQERMVTRTVSYAKGEEVVYYNILYGFGRQDVLEKLYHYEQEEEEANERSIRGNRESYC</sequence>
<proteinExistence type="predicted"/>
<feature type="region of interest" description="Disordered" evidence="1">
    <location>
        <begin position="1"/>
        <end position="27"/>
    </location>
</feature>
<evidence type="ECO:0000256" key="1">
    <source>
        <dbReference type="SAM" id="MobiDB-lite"/>
    </source>
</evidence>
<dbReference type="EMBL" id="BK015088">
    <property type="protein sequence ID" value="DAD90536.1"/>
    <property type="molecule type" value="Genomic_DNA"/>
</dbReference>
<protein>
    <submittedName>
        <fullName evidence="2">Uncharacterized protein</fullName>
    </submittedName>
</protein>
<feature type="compositionally biased region" description="Basic and acidic residues" evidence="1">
    <location>
        <begin position="1"/>
        <end position="20"/>
    </location>
</feature>
<evidence type="ECO:0000313" key="2">
    <source>
        <dbReference type="EMBL" id="DAD90536.1"/>
    </source>
</evidence>
<reference evidence="2" key="1">
    <citation type="journal article" date="2021" name="Proc. Natl. Acad. Sci. U.S.A.">
        <title>A Catalog of Tens of Thousands of Viruses from Human Metagenomes Reveals Hidden Associations with Chronic Diseases.</title>
        <authorList>
            <person name="Tisza M.J."/>
            <person name="Buck C.B."/>
        </authorList>
    </citation>
    <scope>NUCLEOTIDE SEQUENCE</scope>
    <source>
        <strain evidence="2">CtiBE32</strain>
    </source>
</reference>
<organism evidence="2">
    <name type="scientific">Myoviridae sp. ctiBE32</name>
    <dbReference type="NCBI Taxonomy" id="2826685"/>
    <lineage>
        <taxon>Viruses</taxon>
        <taxon>Duplodnaviria</taxon>
        <taxon>Heunggongvirae</taxon>
        <taxon>Uroviricota</taxon>
        <taxon>Caudoviricetes</taxon>
    </lineage>
</organism>
<name>A0A8S5N8G0_9CAUD</name>